<dbReference type="SUPFAM" id="SSF46689">
    <property type="entry name" value="Homeodomain-like"/>
    <property type="match status" value="1"/>
</dbReference>
<dbReference type="InterPro" id="IPR018060">
    <property type="entry name" value="HTH_AraC"/>
</dbReference>
<dbReference type="GO" id="GO:0000976">
    <property type="term" value="F:transcription cis-regulatory region binding"/>
    <property type="evidence" value="ECO:0007669"/>
    <property type="project" value="TreeGrafter"/>
</dbReference>
<evidence type="ECO:0000256" key="1">
    <source>
        <dbReference type="ARBA" id="ARBA00023015"/>
    </source>
</evidence>
<evidence type="ECO:0000256" key="3">
    <source>
        <dbReference type="ARBA" id="ARBA00023163"/>
    </source>
</evidence>
<dbReference type="GO" id="GO:0005829">
    <property type="term" value="C:cytosol"/>
    <property type="evidence" value="ECO:0007669"/>
    <property type="project" value="TreeGrafter"/>
</dbReference>
<evidence type="ECO:0000313" key="5">
    <source>
        <dbReference type="EMBL" id="SDP00301.1"/>
    </source>
</evidence>
<dbReference type="AlphaFoldDB" id="A0A1H0P5R1"/>
<sequence length="270" mass="29392">MAPPSGAPVLRRGLCQLAQPALATVQHTPRFAFQDAALVQVREGQLDLVAGTQRLSVHGGSTLLLVDPGTCADLHKTPGGSTRRFRSVLLMLDAGLLESFQRGRMGCVPCAVPPAPFRAMPLDGDLARTFGHAVDGAGAACISDERLHHRLLELLCAVHERGHAFRPAPHHATTRRLRALLGAAPEQRWTAAQAGHALAMSEATLRRRLAAEQQRFDVLLADVRMQHALMLLQTTGWSIPRIALACGYQSRARFAERFRGRFGYLPSTVR</sequence>
<dbReference type="PANTHER" id="PTHR47894">
    <property type="entry name" value="HTH-TYPE TRANSCRIPTIONAL REGULATOR GADX"/>
    <property type="match status" value="1"/>
</dbReference>
<evidence type="ECO:0000256" key="2">
    <source>
        <dbReference type="ARBA" id="ARBA00023125"/>
    </source>
</evidence>
<dbReference type="Proteomes" id="UP000199317">
    <property type="component" value="Unassembled WGS sequence"/>
</dbReference>
<dbReference type="OrthoDB" id="8584243at2"/>
<feature type="domain" description="HTH araC/xylS-type" evidence="4">
    <location>
        <begin position="175"/>
        <end position="270"/>
    </location>
</feature>
<reference evidence="6" key="1">
    <citation type="submission" date="2016-10" db="EMBL/GenBank/DDBJ databases">
        <authorList>
            <person name="Varghese N."/>
            <person name="Submissions S."/>
        </authorList>
    </citation>
    <scope>NUCLEOTIDE SEQUENCE [LARGE SCALE GENOMIC DNA]</scope>
    <source>
        <strain evidence="6">DSM 17101</strain>
    </source>
</reference>
<dbReference type="GO" id="GO:0003700">
    <property type="term" value="F:DNA-binding transcription factor activity"/>
    <property type="evidence" value="ECO:0007669"/>
    <property type="project" value="InterPro"/>
</dbReference>
<name>A0A1H0P5R1_9BURK</name>
<keyword evidence="6" id="KW-1185">Reference proteome</keyword>
<dbReference type="PANTHER" id="PTHR47894:SF4">
    <property type="entry name" value="HTH-TYPE TRANSCRIPTIONAL REGULATOR GADX"/>
    <property type="match status" value="1"/>
</dbReference>
<keyword evidence="2 5" id="KW-0238">DNA-binding</keyword>
<proteinExistence type="predicted"/>
<accession>A0A1H0P5R1</accession>
<organism evidence="5 6">
    <name type="scientific">Paracidovorax cattleyae</name>
    <dbReference type="NCBI Taxonomy" id="80868"/>
    <lineage>
        <taxon>Bacteria</taxon>
        <taxon>Pseudomonadati</taxon>
        <taxon>Pseudomonadota</taxon>
        <taxon>Betaproteobacteria</taxon>
        <taxon>Burkholderiales</taxon>
        <taxon>Comamonadaceae</taxon>
        <taxon>Paracidovorax</taxon>
    </lineage>
</organism>
<dbReference type="InterPro" id="IPR009057">
    <property type="entry name" value="Homeodomain-like_sf"/>
</dbReference>
<dbReference type="EMBL" id="FNJL01000006">
    <property type="protein sequence ID" value="SDP00301.1"/>
    <property type="molecule type" value="Genomic_DNA"/>
</dbReference>
<dbReference type="Gene3D" id="1.10.10.60">
    <property type="entry name" value="Homeodomain-like"/>
    <property type="match status" value="1"/>
</dbReference>
<keyword evidence="1" id="KW-0805">Transcription regulation</keyword>
<protein>
    <submittedName>
        <fullName evidence="5">AraC-type DNA-binding protein</fullName>
    </submittedName>
</protein>
<evidence type="ECO:0000259" key="4">
    <source>
        <dbReference type="PROSITE" id="PS01124"/>
    </source>
</evidence>
<evidence type="ECO:0000313" key="6">
    <source>
        <dbReference type="Proteomes" id="UP000199317"/>
    </source>
</evidence>
<gene>
    <name evidence="5" type="ORF">SAMN04489708_1064</name>
</gene>
<dbReference type="SMART" id="SM00342">
    <property type="entry name" value="HTH_ARAC"/>
    <property type="match status" value="1"/>
</dbReference>
<dbReference type="PROSITE" id="PS01124">
    <property type="entry name" value="HTH_ARAC_FAMILY_2"/>
    <property type="match status" value="1"/>
</dbReference>
<keyword evidence="3" id="KW-0804">Transcription</keyword>
<dbReference type="Pfam" id="PF12833">
    <property type="entry name" value="HTH_18"/>
    <property type="match status" value="1"/>
</dbReference>
<dbReference type="RefSeq" id="WP_092832946.1">
    <property type="nucleotide sequence ID" value="NZ_CP028290.1"/>
</dbReference>